<proteinExistence type="predicted"/>
<feature type="transmembrane region" description="Helical" evidence="1">
    <location>
        <begin position="7"/>
        <end position="25"/>
    </location>
</feature>
<evidence type="ECO:0000313" key="3">
    <source>
        <dbReference type="Proteomes" id="UP000093807"/>
    </source>
</evidence>
<keyword evidence="3" id="KW-1185">Reference proteome</keyword>
<gene>
    <name evidence="2" type="ORF">FLB_19330</name>
</gene>
<keyword evidence="1" id="KW-0472">Membrane</keyword>
<dbReference type="PATRIC" id="fig|29536.5.peg.2023"/>
<keyword evidence="1" id="KW-0812">Transmembrane</keyword>
<protein>
    <submittedName>
        <fullName evidence="2">Uncharacterized protein</fullName>
    </submittedName>
</protein>
<keyword evidence="1" id="KW-1133">Transmembrane helix</keyword>
<dbReference type="Proteomes" id="UP000093807">
    <property type="component" value="Unassembled WGS sequence"/>
</dbReference>
<reference evidence="2 3" key="1">
    <citation type="submission" date="2016-06" db="EMBL/GenBank/DDBJ databases">
        <title>Draft genome sequence of Flavobacterium succinicans strain DD5b.</title>
        <authorList>
            <person name="Poehlein A."/>
            <person name="Daniel R."/>
            <person name="Simeonova D.D."/>
        </authorList>
    </citation>
    <scope>NUCLEOTIDE SEQUENCE [LARGE SCALE GENOMIC DNA]</scope>
    <source>
        <strain evidence="2 3">DD5b</strain>
    </source>
</reference>
<name>A0A199XQY1_9FLAO</name>
<evidence type="ECO:0000256" key="1">
    <source>
        <dbReference type="SAM" id="Phobius"/>
    </source>
</evidence>
<accession>A0A199XQY1</accession>
<comment type="caution">
    <text evidence="2">The sequence shown here is derived from an EMBL/GenBank/DDBJ whole genome shotgun (WGS) entry which is preliminary data.</text>
</comment>
<organism evidence="2 3">
    <name type="scientific">Flavobacterium succinicans</name>
    <dbReference type="NCBI Taxonomy" id="29536"/>
    <lineage>
        <taxon>Bacteria</taxon>
        <taxon>Pseudomonadati</taxon>
        <taxon>Bacteroidota</taxon>
        <taxon>Flavobacteriia</taxon>
        <taxon>Flavobacteriales</taxon>
        <taxon>Flavobacteriaceae</taxon>
        <taxon>Flavobacterium</taxon>
    </lineage>
</organism>
<dbReference type="AlphaFoldDB" id="A0A199XQY1"/>
<sequence length="71" mass="7861">MKDKLKIIAGFLLLLIGNMSLYAAPTPPSPRRTPPPPPKLPIDDYIGILVILSILYGFYVISNKLKAKTPR</sequence>
<evidence type="ECO:0000313" key="2">
    <source>
        <dbReference type="EMBL" id="OAZ03656.1"/>
    </source>
</evidence>
<dbReference type="EMBL" id="JMTM01000053">
    <property type="protein sequence ID" value="OAZ03656.1"/>
    <property type="molecule type" value="Genomic_DNA"/>
</dbReference>
<dbReference type="RefSeq" id="WP_064715725.1">
    <property type="nucleotide sequence ID" value="NZ_JMTM01000053.1"/>
</dbReference>
<feature type="transmembrane region" description="Helical" evidence="1">
    <location>
        <begin position="45"/>
        <end position="62"/>
    </location>
</feature>